<dbReference type="AlphaFoldDB" id="A0A9P6QKU6"/>
<gene>
    <name evidence="1" type="ORF">BGZ97_010116</name>
</gene>
<sequence>LKADIKRITDKFFAPGSDVTTFLDRFVRGLENLELTTGSVSGLPRVWLRNNDPRADTRPSLLFTDLPHPSPSDIRSRYPTSDTILQLIERCSTKMRDSGFMKTLEYWVLQSDKAQAHGNAWELMMMNVLAETFKTRALSDWPHEPSISSQCAALDGHAVIVGLDEQGLQRGISHEHISMEDFMEAHVNNDSVRHGRA</sequence>
<name>A0A9P6QKU6_9FUNG</name>
<feature type="non-terminal residue" evidence="1">
    <location>
        <position position="1"/>
    </location>
</feature>
<dbReference type="OrthoDB" id="2426605at2759"/>
<evidence type="ECO:0000313" key="1">
    <source>
        <dbReference type="EMBL" id="KAG0276255.1"/>
    </source>
</evidence>
<dbReference type="EMBL" id="JAAAIN010005091">
    <property type="protein sequence ID" value="KAG0276255.1"/>
    <property type="molecule type" value="Genomic_DNA"/>
</dbReference>
<organism evidence="1 2">
    <name type="scientific">Linnemannia gamsii</name>
    <dbReference type="NCBI Taxonomy" id="64522"/>
    <lineage>
        <taxon>Eukaryota</taxon>
        <taxon>Fungi</taxon>
        <taxon>Fungi incertae sedis</taxon>
        <taxon>Mucoromycota</taxon>
        <taxon>Mortierellomycotina</taxon>
        <taxon>Mortierellomycetes</taxon>
        <taxon>Mortierellales</taxon>
        <taxon>Mortierellaceae</taxon>
        <taxon>Linnemannia</taxon>
    </lineage>
</organism>
<keyword evidence="2" id="KW-1185">Reference proteome</keyword>
<evidence type="ECO:0000313" key="2">
    <source>
        <dbReference type="Proteomes" id="UP000823405"/>
    </source>
</evidence>
<accession>A0A9P6QKU6</accession>
<dbReference type="Proteomes" id="UP000823405">
    <property type="component" value="Unassembled WGS sequence"/>
</dbReference>
<reference evidence="1" key="1">
    <citation type="journal article" date="2020" name="Fungal Divers.">
        <title>Resolving the Mortierellaceae phylogeny through synthesis of multi-gene phylogenetics and phylogenomics.</title>
        <authorList>
            <person name="Vandepol N."/>
            <person name="Liber J."/>
            <person name="Desiro A."/>
            <person name="Na H."/>
            <person name="Kennedy M."/>
            <person name="Barry K."/>
            <person name="Grigoriev I.V."/>
            <person name="Miller A.N."/>
            <person name="O'Donnell K."/>
            <person name="Stajich J.E."/>
            <person name="Bonito G."/>
        </authorList>
    </citation>
    <scope>NUCLEOTIDE SEQUENCE</scope>
    <source>
        <strain evidence="1">NVP60</strain>
    </source>
</reference>
<proteinExistence type="predicted"/>
<comment type="caution">
    <text evidence="1">The sequence shown here is derived from an EMBL/GenBank/DDBJ whole genome shotgun (WGS) entry which is preliminary data.</text>
</comment>
<feature type="non-terminal residue" evidence="1">
    <location>
        <position position="197"/>
    </location>
</feature>
<protein>
    <submittedName>
        <fullName evidence="1">Uncharacterized protein</fullName>
    </submittedName>
</protein>